<reference evidence="3 4" key="1">
    <citation type="submission" date="2020-02" db="EMBL/GenBank/DDBJ databases">
        <authorList>
            <person name="Ma Q."/>
            <person name="Huang Y."/>
            <person name="Song X."/>
            <person name="Pei D."/>
        </authorList>
    </citation>
    <scope>NUCLEOTIDE SEQUENCE [LARGE SCALE GENOMIC DNA]</scope>
    <source>
        <strain evidence="3">Sxm20200214</strain>
        <tissue evidence="3">Leaf</tissue>
    </source>
</reference>
<dbReference type="PANTHER" id="PTHR48449">
    <property type="entry name" value="DUF1985 DOMAIN-CONTAINING PROTEIN"/>
    <property type="match status" value="1"/>
</dbReference>
<accession>A0A8X8AT35</accession>
<dbReference type="EMBL" id="JAAMPC010000005">
    <property type="protein sequence ID" value="KAG2312309.1"/>
    <property type="molecule type" value="Genomic_DNA"/>
</dbReference>
<feature type="compositionally biased region" description="Polar residues" evidence="1">
    <location>
        <begin position="357"/>
        <end position="370"/>
    </location>
</feature>
<dbReference type="InterPro" id="IPR015410">
    <property type="entry name" value="DUF1985"/>
</dbReference>
<keyword evidence="4" id="KW-1185">Reference proteome</keyword>
<evidence type="ECO:0000256" key="1">
    <source>
        <dbReference type="SAM" id="MobiDB-lite"/>
    </source>
</evidence>
<dbReference type="OrthoDB" id="1111121at2759"/>
<dbReference type="Proteomes" id="UP000886595">
    <property type="component" value="Unassembled WGS sequence"/>
</dbReference>
<evidence type="ECO:0000313" key="3">
    <source>
        <dbReference type="EMBL" id="KAG2312309.1"/>
    </source>
</evidence>
<dbReference type="PANTHER" id="PTHR48449:SF1">
    <property type="entry name" value="DUF1985 DOMAIN-CONTAINING PROTEIN"/>
    <property type="match status" value="1"/>
</dbReference>
<evidence type="ECO:0000313" key="4">
    <source>
        <dbReference type="Proteomes" id="UP000886595"/>
    </source>
</evidence>
<gene>
    <name evidence="3" type="ORF">Bca52824_023866</name>
</gene>
<evidence type="ECO:0000259" key="2">
    <source>
        <dbReference type="Pfam" id="PF09331"/>
    </source>
</evidence>
<dbReference type="AlphaFoldDB" id="A0A8X8AT35"/>
<feature type="region of interest" description="Disordered" evidence="1">
    <location>
        <begin position="342"/>
        <end position="370"/>
    </location>
</feature>
<name>A0A8X8AT35_BRACI</name>
<proteinExistence type="predicted"/>
<sequence>MDDLGIPSRLFESGYEPYGRKRVNSYFHLRWIDILKPALEDDQLEMLSESQFERILNMGGHTFSVMFIHYLLSRQLVTEKEFELWWLFVGKPIHYAIQDFAFVTGLNCGGKGIGRGKGTGKGKASSSTSIWDELFRGEEKPTFSWIMDRLVKGKRYKDPLIRLRLALLVLVEGILCPTCGTTNIRPEVVNRLGNIDEFLKYPWGRESFLLTVRSAKARTPEHYIQETMALQGFTHAMVLVAITACPSIIVKAGGGDPLADSSLSTSDIISLVVDRKLTVNPLSAKAVDQLGQADVRYYVCDDADEKLLSRGLGDQDDASVNNLVSLIEEDYPFEYNIWSGGVRAGDVKPKKGPPTSPQSSGENVSSAVDK</sequence>
<feature type="domain" description="DUF1985" evidence="2">
    <location>
        <begin position="72"/>
        <end position="214"/>
    </location>
</feature>
<organism evidence="3 4">
    <name type="scientific">Brassica carinata</name>
    <name type="common">Ethiopian mustard</name>
    <name type="synonym">Abyssinian cabbage</name>
    <dbReference type="NCBI Taxonomy" id="52824"/>
    <lineage>
        <taxon>Eukaryota</taxon>
        <taxon>Viridiplantae</taxon>
        <taxon>Streptophyta</taxon>
        <taxon>Embryophyta</taxon>
        <taxon>Tracheophyta</taxon>
        <taxon>Spermatophyta</taxon>
        <taxon>Magnoliopsida</taxon>
        <taxon>eudicotyledons</taxon>
        <taxon>Gunneridae</taxon>
        <taxon>Pentapetalae</taxon>
        <taxon>rosids</taxon>
        <taxon>malvids</taxon>
        <taxon>Brassicales</taxon>
        <taxon>Brassicaceae</taxon>
        <taxon>Brassiceae</taxon>
        <taxon>Brassica</taxon>
    </lineage>
</organism>
<protein>
    <recommendedName>
        <fullName evidence="2">DUF1985 domain-containing protein</fullName>
    </recommendedName>
</protein>
<comment type="caution">
    <text evidence="3">The sequence shown here is derived from an EMBL/GenBank/DDBJ whole genome shotgun (WGS) entry which is preliminary data.</text>
</comment>
<dbReference type="Pfam" id="PF09331">
    <property type="entry name" value="DUF1985"/>
    <property type="match status" value="1"/>
</dbReference>